<reference evidence="1" key="1">
    <citation type="submission" date="2016-06" db="UniProtKB">
        <authorList>
            <consortium name="WormBaseParasite"/>
        </authorList>
    </citation>
    <scope>IDENTIFICATION</scope>
</reference>
<name>A0A183TTY8_SCHSO</name>
<sequence>LEDRMIQRIMLPWRHDGFNCEMSFSPPPSNSSDALTVKTRTVLMTMTPTSATYSRRRREYTKPTWTFGLMPPKQPSSDAGALYSDGCWRCRKPG</sequence>
<evidence type="ECO:0000313" key="1">
    <source>
        <dbReference type="WBParaSite" id="SSLN_0002067701-mRNA-1"/>
    </source>
</evidence>
<protein>
    <submittedName>
        <fullName evidence="1">Uncharacterized protein</fullName>
    </submittedName>
</protein>
<dbReference type="AlphaFoldDB" id="A0A183TTY8"/>
<dbReference type="WBParaSite" id="SSLN_0002067701-mRNA-1">
    <property type="protein sequence ID" value="SSLN_0002067701-mRNA-1"/>
    <property type="gene ID" value="SSLN_0002067701"/>
</dbReference>
<organism evidence="1">
    <name type="scientific">Schistocephalus solidus</name>
    <name type="common">Tapeworm</name>
    <dbReference type="NCBI Taxonomy" id="70667"/>
    <lineage>
        <taxon>Eukaryota</taxon>
        <taxon>Metazoa</taxon>
        <taxon>Spiralia</taxon>
        <taxon>Lophotrochozoa</taxon>
        <taxon>Platyhelminthes</taxon>
        <taxon>Cestoda</taxon>
        <taxon>Eucestoda</taxon>
        <taxon>Diphyllobothriidea</taxon>
        <taxon>Diphyllobothriidae</taxon>
        <taxon>Schistocephalus</taxon>
    </lineage>
</organism>
<proteinExistence type="predicted"/>
<accession>A0A183TTY8</accession>